<dbReference type="PANTHER" id="PTHR22789">
    <property type="entry name" value="FUCULOSE PHOSPHATE ALDOLASE"/>
    <property type="match status" value="1"/>
</dbReference>
<gene>
    <name evidence="4" type="ORF">AR1Y2_2064</name>
</gene>
<evidence type="ECO:0000256" key="1">
    <source>
        <dbReference type="ARBA" id="ARBA00022723"/>
    </source>
</evidence>
<evidence type="ECO:0000259" key="3">
    <source>
        <dbReference type="SMART" id="SM01007"/>
    </source>
</evidence>
<dbReference type="EMBL" id="CP040058">
    <property type="protein sequence ID" value="QCP35518.1"/>
    <property type="molecule type" value="Genomic_DNA"/>
</dbReference>
<evidence type="ECO:0000313" key="5">
    <source>
        <dbReference type="Proteomes" id="UP000298653"/>
    </source>
</evidence>
<dbReference type="Pfam" id="PF00596">
    <property type="entry name" value="Aldolase_II"/>
    <property type="match status" value="1"/>
</dbReference>
<evidence type="ECO:0000256" key="2">
    <source>
        <dbReference type="ARBA" id="ARBA00023239"/>
    </source>
</evidence>
<dbReference type="SUPFAM" id="SSF53639">
    <property type="entry name" value="AraD/HMP-PK domain-like"/>
    <property type="match status" value="1"/>
</dbReference>
<dbReference type="Gene3D" id="3.40.225.10">
    <property type="entry name" value="Class II aldolase/adducin N-terminal domain"/>
    <property type="match status" value="1"/>
</dbReference>
<reference evidence="4 5" key="1">
    <citation type="submission" date="2019-05" db="EMBL/GenBank/DDBJ databases">
        <title>Complete genome sequencing of Anaerostipes rhamnosivorans.</title>
        <authorList>
            <person name="Bui T.P.N."/>
            <person name="de Vos W.M."/>
        </authorList>
    </citation>
    <scope>NUCLEOTIDE SEQUENCE [LARGE SCALE GENOMIC DNA]</scope>
    <source>
        <strain evidence="4 5">1y2</strain>
    </source>
</reference>
<dbReference type="PANTHER" id="PTHR22789:SF0">
    <property type="entry name" value="3-OXO-TETRONATE 4-PHOSPHATE DECARBOXYLASE-RELATED"/>
    <property type="match status" value="1"/>
</dbReference>
<protein>
    <submittedName>
        <fullName evidence="4">Ribulose-5-phosphate 4-epimerase and related epimerase and aldolase</fullName>
    </submittedName>
</protein>
<dbReference type="SMART" id="SM01007">
    <property type="entry name" value="Aldolase_II"/>
    <property type="match status" value="1"/>
</dbReference>
<organism evidence="4 5">
    <name type="scientific">Anaerostipes rhamnosivorans</name>
    <dbReference type="NCBI Taxonomy" id="1229621"/>
    <lineage>
        <taxon>Bacteria</taxon>
        <taxon>Bacillati</taxon>
        <taxon>Bacillota</taxon>
        <taxon>Clostridia</taxon>
        <taxon>Lachnospirales</taxon>
        <taxon>Lachnospiraceae</taxon>
        <taxon>Anaerostipes</taxon>
    </lineage>
</organism>
<name>A0A4P8ICX6_9FIRM</name>
<dbReference type="Proteomes" id="UP000298653">
    <property type="component" value="Chromosome"/>
</dbReference>
<dbReference type="InterPro" id="IPR036409">
    <property type="entry name" value="Aldolase_II/adducin_N_sf"/>
</dbReference>
<evidence type="ECO:0000313" key="4">
    <source>
        <dbReference type="EMBL" id="QCP35518.1"/>
    </source>
</evidence>
<dbReference type="AlphaFoldDB" id="A0A4P8ICX6"/>
<dbReference type="KEGG" id="arf:AR1Y2_2064"/>
<keyword evidence="5" id="KW-1185">Reference proteome</keyword>
<keyword evidence="2" id="KW-0456">Lyase</keyword>
<dbReference type="GO" id="GO:0046872">
    <property type="term" value="F:metal ion binding"/>
    <property type="evidence" value="ECO:0007669"/>
    <property type="project" value="UniProtKB-KW"/>
</dbReference>
<dbReference type="InterPro" id="IPR050197">
    <property type="entry name" value="Aldolase_class_II_sugar_metab"/>
</dbReference>
<dbReference type="GO" id="GO:0019323">
    <property type="term" value="P:pentose catabolic process"/>
    <property type="evidence" value="ECO:0007669"/>
    <property type="project" value="TreeGrafter"/>
</dbReference>
<dbReference type="OrthoDB" id="9794581at2"/>
<proteinExistence type="predicted"/>
<keyword evidence="1" id="KW-0479">Metal-binding</keyword>
<dbReference type="InterPro" id="IPR001303">
    <property type="entry name" value="Aldolase_II/adducin_N"/>
</dbReference>
<sequence length="213" mass="23408">MILEKERKSIVEYGKKLEGAGLVEGTFGNISIYNEEEHLMAISPSGLDYERTMPEDVVVLSLDGTVADGKRKPSSELDMHRIFYLNRTDVRAVVHTHSHYAAVLSCLNWSIPPLHYETAYAGKEVPCSEYVQFGTWDLAESALKTMGEGNACLLGNHGLLSVGETISYAFDTAQQIEFVAGLYCGAKALGSPVLLTDEQIGAVLHAFKTYRTK</sequence>
<accession>A0A4P8ICX6</accession>
<dbReference type="GO" id="GO:0005829">
    <property type="term" value="C:cytosol"/>
    <property type="evidence" value="ECO:0007669"/>
    <property type="project" value="TreeGrafter"/>
</dbReference>
<dbReference type="GO" id="GO:0016832">
    <property type="term" value="F:aldehyde-lyase activity"/>
    <property type="evidence" value="ECO:0007669"/>
    <property type="project" value="TreeGrafter"/>
</dbReference>
<feature type="domain" description="Class II aldolase/adducin N-terminal" evidence="3">
    <location>
        <begin position="8"/>
        <end position="184"/>
    </location>
</feature>
<dbReference type="NCBIfam" id="NF005302">
    <property type="entry name" value="PRK06833.1"/>
    <property type="match status" value="1"/>
</dbReference>
<dbReference type="RefSeq" id="WP_137328870.1">
    <property type="nucleotide sequence ID" value="NZ_CP040058.1"/>
</dbReference>